<dbReference type="Proteomes" id="UP000004995">
    <property type="component" value="Unassembled WGS sequence"/>
</dbReference>
<dbReference type="PANTHER" id="PTHR33120:SF42">
    <property type="entry name" value="OS12G0105000 PROTEIN"/>
    <property type="match status" value="1"/>
</dbReference>
<evidence type="ECO:0000313" key="2">
    <source>
        <dbReference type="EnsemblPlants" id="KQK99513"/>
    </source>
</evidence>
<evidence type="ECO:0000313" key="3">
    <source>
        <dbReference type="Proteomes" id="UP000004995"/>
    </source>
</evidence>
<evidence type="ECO:0000259" key="1">
    <source>
        <dbReference type="Pfam" id="PF20235"/>
    </source>
</evidence>
<accession>K3YDB3</accession>
<reference evidence="2" key="2">
    <citation type="submission" date="2018-08" db="UniProtKB">
        <authorList>
            <consortium name="EnsemblPlants"/>
        </authorList>
    </citation>
    <scope>IDENTIFICATION</scope>
    <source>
        <strain evidence="2">Yugu1</strain>
    </source>
</reference>
<dbReference type="HOGENOM" id="CLU_971148_0_0_1"/>
<dbReference type="EMBL" id="AGNK02004552">
    <property type="status" value="NOT_ANNOTATED_CDS"/>
    <property type="molecule type" value="Genomic_DNA"/>
</dbReference>
<dbReference type="FunCoup" id="K3YDB3">
    <property type="interactions" value="304"/>
</dbReference>
<dbReference type="Gramene" id="KQK99513">
    <property type="protein sequence ID" value="KQK99513"/>
    <property type="gene ID" value="SETIT_012217mg"/>
</dbReference>
<dbReference type="PANTHER" id="PTHR33120">
    <property type="entry name" value="EXPRESSED PROTEIN-RELATED"/>
    <property type="match status" value="1"/>
</dbReference>
<dbReference type="InParanoid" id="K3YDB3"/>
<dbReference type="InterPro" id="IPR046527">
    <property type="entry name" value="PIR2-like_helical"/>
</dbReference>
<dbReference type="AlphaFoldDB" id="K3YDB3"/>
<reference evidence="3" key="1">
    <citation type="journal article" date="2012" name="Nat. Biotechnol.">
        <title>Reference genome sequence of the model plant Setaria.</title>
        <authorList>
            <person name="Bennetzen J.L."/>
            <person name="Schmutz J."/>
            <person name="Wang H."/>
            <person name="Percifield R."/>
            <person name="Hawkins J."/>
            <person name="Pontaroli A.C."/>
            <person name="Estep M."/>
            <person name="Feng L."/>
            <person name="Vaughn J.N."/>
            <person name="Grimwood J."/>
            <person name="Jenkins J."/>
            <person name="Barry K."/>
            <person name="Lindquist E."/>
            <person name="Hellsten U."/>
            <person name="Deshpande S."/>
            <person name="Wang X."/>
            <person name="Wu X."/>
            <person name="Mitros T."/>
            <person name="Triplett J."/>
            <person name="Yang X."/>
            <person name="Ye C.Y."/>
            <person name="Mauro-Herrera M."/>
            <person name="Wang L."/>
            <person name="Li P."/>
            <person name="Sharma M."/>
            <person name="Sharma R."/>
            <person name="Ronald P.C."/>
            <person name="Panaud O."/>
            <person name="Kellogg E.A."/>
            <person name="Brutnell T.P."/>
            <person name="Doust A.N."/>
            <person name="Tuskan G.A."/>
            <person name="Rokhsar D."/>
            <person name="Devos K.M."/>
        </authorList>
    </citation>
    <scope>NUCLEOTIDE SEQUENCE [LARGE SCALE GENOMIC DNA]</scope>
    <source>
        <strain evidence="3">cv. Yugu1</strain>
    </source>
</reference>
<name>K3YDB3_SETIT</name>
<dbReference type="EnsemblPlants" id="KQK99513">
    <property type="protein sequence ID" value="KQK99513"/>
    <property type="gene ID" value="SETIT_012217mg"/>
</dbReference>
<sequence length="287" mass="32242">MASNHLPVCCCGDSGIDREDPHQALLDTICGFYVEALDRLPIRDYPNPIHCLSVAGHCYGLLEPVSNVILHATGQGPYKREDITTEFLDKMHSSWYWQNTAERSLDGLTTFLMSGYRYLTLEQAVGYLYLAKADIYLAMDLVEREFDTQCLVEEALLPSFDDDAWILTIKDSLMYAAMAAEHPNPDRLVALATETFVADHVDRIAAWLRTDQLCKVAVDDIYSSLKYGRAPDGRYLYNLRLSYPDTDDAVVPVASCQNLNTCTHRCSSLLKDQQAGWDSEVSPCDYG</sequence>
<proteinExistence type="predicted"/>
<keyword evidence="3" id="KW-1185">Reference proteome</keyword>
<dbReference type="Pfam" id="PF20235">
    <property type="entry name" value="PIR2-like_helical"/>
    <property type="match status" value="1"/>
</dbReference>
<protein>
    <recommendedName>
        <fullName evidence="1">PIR2-like helical domain-containing protein</fullName>
    </recommendedName>
</protein>
<feature type="domain" description="PIR2-like helical" evidence="1">
    <location>
        <begin position="27"/>
        <end position="142"/>
    </location>
</feature>
<organism evidence="2 3">
    <name type="scientific">Setaria italica</name>
    <name type="common">Foxtail millet</name>
    <name type="synonym">Panicum italicum</name>
    <dbReference type="NCBI Taxonomy" id="4555"/>
    <lineage>
        <taxon>Eukaryota</taxon>
        <taxon>Viridiplantae</taxon>
        <taxon>Streptophyta</taxon>
        <taxon>Embryophyta</taxon>
        <taxon>Tracheophyta</taxon>
        <taxon>Spermatophyta</taxon>
        <taxon>Magnoliopsida</taxon>
        <taxon>Liliopsida</taxon>
        <taxon>Poales</taxon>
        <taxon>Poaceae</taxon>
        <taxon>PACMAD clade</taxon>
        <taxon>Panicoideae</taxon>
        <taxon>Panicodae</taxon>
        <taxon>Paniceae</taxon>
        <taxon>Cenchrinae</taxon>
        <taxon>Setaria</taxon>
    </lineage>
</organism>